<feature type="transmembrane region" description="Helical" evidence="9">
    <location>
        <begin position="122"/>
        <end position="141"/>
    </location>
</feature>
<evidence type="ECO:0000256" key="8">
    <source>
        <dbReference type="ARBA" id="ARBA00023136"/>
    </source>
</evidence>
<organism evidence="11 12">
    <name type="scientific">Limosilactobacillus equigenerosi DSM 18793 = JCM 14505</name>
    <dbReference type="NCBI Taxonomy" id="1423742"/>
    <lineage>
        <taxon>Bacteria</taxon>
        <taxon>Bacillati</taxon>
        <taxon>Bacillota</taxon>
        <taxon>Bacilli</taxon>
        <taxon>Lactobacillales</taxon>
        <taxon>Lactobacillaceae</taxon>
        <taxon>Limosilactobacillus</taxon>
    </lineage>
</organism>
<gene>
    <name evidence="11" type="ORF">FC21_GL001270</name>
</gene>
<keyword evidence="12" id="KW-1185">Reference proteome</keyword>
<dbReference type="GO" id="GO:0016020">
    <property type="term" value="C:membrane"/>
    <property type="evidence" value="ECO:0007669"/>
    <property type="project" value="UniProtKB-SubCell"/>
</dbReference>
<dbReference type="EMBL" id="AZGC01000030">
    <property type="protein sequence ID" value="KRL94654.1"/>
    <property type="molecule type" value="Genomic_DNA"/>
</dbReference>
<comment type="similarity">
    <text evidence="2">Belongs to the monovalent cation:proton antiporter 2 (CPA2) transporter (TC 2.A.37) family.</text>
</comment>
<accession>A0A0R1UNC1</accession>
<evidence type="ECO:0000313" key="12">
    <source>
        <dbReference type="Proteomes" id="UP000051084"/>
    </source>
</evidence>
<evidence type="ECO:0000256" key="5">
    <source>
        <dbReference type="ARBA" id="ARBA00022692"/>
    </source>
</evidence>
<dbReference type="InterPro" id="IPR038770">
    <property type="entry name" value="Na+/solute_symporter_sf"/>
</dbReference>
<evidence type="ECO:0000256" key="1">
    <source>
        <dbReference type="ARBA" id="ARBA00004141"/>
    </source>
</evidence>
<dbReference type="Pfam" id="PF00999">
    <property type="entry name" value="Na_H_Exchanger"/>
    <property type="match status" value="1"/>
</dbReference>
<comment type="subcellular location">
    <subcellularLocation>
        <location evidence="1">Membrane</location>
        <topology evidence="1">Multi-pass membrane protein</topology>
    </subcellularLocation>
</comment>
<dbReference type="InterPro" id="IPR006153">
    <property type="entry name" value="Cation/H_exchanger_TM"/>
</dbReference>
<dbReference type="GO" id="GO:0008324">
    <property type="term" value="F:monoatomic cation transmembrane transporter activity"/>
    <property type="evidence" value="ECO:0007669"/>
    <property type="project" value="InterPro"/>
</dbReference>
<dbReference type="GO" id="GO:0015297">
    <property type="term" value="F:antiporter activity"/>
    <property type="evidence" value="ECO:0007669"/>
    <property type="project" value="UniProtKB-KW"/>
</dbReference>
<dbReference type="InterPro" id="IPR006037">
    <property type="entry name" value="RCK_C"/>
</dbReference>
<evidence type="ECO:0000313" key="11">
    <source>
        <dbReference type="EMBL" id="KRL94654.1"/>
    </source>
</evidence>
<dbReference type="PANTHER" id="PTHR43562">
    <property type="entry name" value="NAPA-TYPE SODIUM/HYDROGEN ANTIPORTER"/>
    <property type="match status" value="1"/>
</dbReference>
<dbReference type="Proteomes" id="UP000051084">
    <property type="component" value="Unassembled WGS sequence"/>
</dbReference>
<dbReference type="SUPFAM" id="SSF116726">
    <property type="entry name" value="TrkA C-terminal domain-like"/>
    <property type="match status" value="1"/>
</dbReference>
<feature type="transmembrane region" description="Helical" evidence="9">
    <location>
        <begin position="153"/>
        <end position="175"/>
    </location>
</feature>
<evidence type="ECO:0000256" key="4">
    <source>
        <dbReference type="ARBA" id="ARBA00022449"/>
    </source>
</evidence>
<dbReference type="Gene3D" id="3.30.70.1450">
    <property type="entry name" value="Regulator of K+ conductance, C-terminal domain"/>
    <property type="match status" value="1"/>
</dbReference>
<sequence length="607" mass="66692">MQISLLIVMLAALLVPILMARFKINAIPTAVAEILIGMVIGTSGFQFVHSNESLTLLSTLGVIILMFLSGMEIDFSLFKKSPSEATTIKPMSLATRAFGVNVLLAGLIGIIMQRSGIIKDGFFIMIVLTTIAMGVVIATLKEKEILSRPIGQTLLLTAVLGEIFPMVMITIYGSLNGGDLAGIWLTVIPLLVAILLLKRFRQPYLWFSEMTKATTQLDIRLAFFLIFTLVLVAEQVGAENILGAFLAGMVMKLLEPTEVTMDKLTSIGYGFFIPIFFIMTGVKFDLWGLVQSPTALKLVPLLVGSLIIAKLGSILVFKTAFGWRNAAAGGILTVTTITLVLPALEVAKSLHTITQVQADAFTLAALIVCLIAPITFNTVFKLRPADQVKERVVLVGANILTVPIAQKLSRDFYDVRMVTNSAEKYQVYNSEFRELTLMPELTVENLQGAGYLDADVIVFGVKDQINAQLALASRPLTTARIIASFQDPATVAEVTPKLRAAQVEILNSYHVNATVMRELIESPSILQMLENNDSGLYEVQVRNHRYAGVPLMGLPLINHMTISRIRRGKQWLAPHGQTPIEYGDRIIFTADHHEDVQEIRRLLGREN</sequence>
<feature type="transmembrane region" description="Helical" evidence="9">
    <location>
        <begin position="267"/>
        <end position="286"/>
    </location>
</feature>
<keyword evidence="7" id="KW-0406">Ion transport</keyword>
<protein>
    <submittedName>
        <fullName evidence="11">Na-H antiporter</fullName>
    </submittedName>
</protein>
<dbReference type="PANTHER" id="PTHR43562:SF1">
    <property type="entry name" value="NA(+)_H(+) ANTIPORTER YJBQ-RELATED"/>
    <property type="match status" value="1"/>
</dbReference>
<reference evidence="11 12" key="1">
    <citation type="journal article" date="2015" name="Genome Announc.">
        <title>Expanding the biotechnology potential of lactobacilli through comparative genomics of 213 strains and associated genera.</title>
        <authorList>
            <person name="Sun Z."/>
            <person name="Harris H.M."/>
            <person name="McCann A."/>
            <person name="Guo C."/>
            <person name="Argimon S."/>
            <person name="Zhang W."/>
            <person name="Yang X."/>
            <person name="Jeffery I.B."/>
            <person name="Cooney J.C."/>
            <person name="Kagawa T.F."/>
            <person name="Liu W."/>
            <person name="Song Y."/>
            <person name="Salvetti E."/>
            <person name="Wrobel A."/>
            <person name="Rasinkangas P."/>
            <person name="Parkhill J."/>
            <person name="Rea M.C."/>
            <person name="O'Sullivan O."/>
            <person name="Ritari J."/>
            <person name="Douillard F.P."/>
            <person name="Paul Ross R."/>
            <person name="Yang R."/>
            <person name="Briner A.E."/>
            <person name="Felis G.E."/>
            <person name="de Vos W.M."/>
            <person name="Barrangou R."/>
            <person name="Klaenhammer T.R."/>
            <person name="Caufield P.W."/>
            <person name="Cui Y."/>
            <person name="Zhang H."/>
            <person name="O'Toole P.W."/>
        </authorList>
    </citation>
    <scope>NUCLEOTIDE SEQUENCE [LARGE SCALE GENOMIC DNA]</scope>
    <source>
        <strain evidence="11 12">DSM 18793</strain>
    </source>
</reference>
<dbReference type="GO" id="GO:0006813">
    <property type="term" value="P:potassium ion transport"/>
    <property type="evidence" value="ECO:0007669"/>
    <property type="project" value="InterPro"/>
</dbReference>
<keyword evidence="4" id="KW-0050">Antiport</keyword>
<keyword evidence="6 9" id="KW-1133">Transmembrane helix</keyword>
<keyword evidence="8 9" id="KW-0472">Membrane</keyword>
<feature type="transmembrane region" description="Helical" evidence="9">
    <location>
        <begin position="181"/>
        <end position="200"/>
    </location>
</feature>
<dbReference type="PATRIC" id="fig|1423742.4.peg.1317"/>
<dbReference type="GO" id="GO:1902600">
    <property type="term" value="P:proton transmembrane transport"/>
    <property type="evidence" value="ECO:0007669"/>
    <property type="project" value="InterPro"/>
</dbReference>
<evidence type="ECO:0000256" key="9">
    <source>
        <dbReference type="SAM" id="Phobius"/>
    </source>
</evidence>
<dbReference type="STRING" id="417373.GCA_001570685_01397"/>
<keyword evidence="5 9" id="KW-0812">Transmembrane</keyword>
<evidence type="ECO:0000256" key="2">
    <source>
        <dbReference type="ARBA" id="ARBA00005551"/>
    </source>
</evidence>
<comment type="caution">
    <text evidence="11">The sequence shown here is derived from an EMBL/GenBank/DDBJ whole genome shotgun (WGS) entry which is preliminary data.</text>
</comment>
<feature type="transmembrane region" description="Helical" evidence="9">
    <location>
        <begin position="298"/>
        <end position="317"/>
    </location>
</feature>
<evidence type="ECO:0000256" key="3">
    <source>
        <dbReference type="ARBA" id="ARBA00022448"/>
    </source>
</evidence>
<keyword evidence="3" id="KW-0813">Transport</keyword>
<feature type="transmembrane region" description="Helical" evidence="9">
    <location>
        <begin position="323"/>
        <end position="344"/>
    </location>
</feature>
<dbReference type="RefSeq" id="WP_056995586.1">
    <property type="nucleotide sequence ID" value="NZ_AZGC01000030.1"/>
</dbReference>
<dbReference type="AlphaFoldDB" id="A0A0R1UNC1"/>
<proteinExistence type="inferred from homology"/>
<dbReference type="InterPro" id="IPR036721">
    <property type="entry name" value="RCK_C_sf"/>
</dbReference>
<feature type="transmembrane region" description="Helical" evidence="9">
    <location>
        <begin position="356"/>
        <end position="376"/>
    </location>
</feature>
<dbReference type="OrthoDB" id="9793589at2"/>
<evidence type="ECO:0000259" key="10">
    <source>
        <dbReference type="PROSITE" id="PS51202"/>
    </source>
</evidence>
<feature type="transmembrane region" description="Helical" evidence="9">
    <location>
        <begin position="56"/>
        <end position="77"/>
    </location>
</feature>
<feature type="transmembrane region" description="Helical" evidence="9">
    <location>
        <begin position="98"/>
        <end position="116"/>
    </location>
</feature>
<dbReference type="Gene3D" id="1.20.1530.20">
    <property type="match status" value="1"/>
</dbReference>
<dbReference type="PROSITE" id="PS51202">
    <property type="entry name" value="RCK_C"/>
    <property type="match status" value="1"/>
</dbReference>
<name>A0A0R1UNC1_9LACO</name>
<feature type="domain" description="RCK C-terminal" evidence="10">
    <location>
        <begin position="524"/>
        <end position="605"/>
    </location>
</feature>
<feature type="transmembrane region" description="Helical" evidence="9">
    <location>
        <begin position="221"/>
        <end position="247"/>
    </location>
</feature>
<evidence type="ECO:0000256" key="7">
    <source>
        <dbReference type="ARBA" id="ARBA00023065"/>
    </source>
</evidence>
<evidence type="ECO:0000256" key="6">
    <source>
        <dbReference type="ARBA" id="ARBA00022989"/>
    </source>
</evidence>
<dbReference type="Gene3D" id="3.40.50.720">
    <property type="entry name" value="NAD(P)-binding Rossmann-like Domain"/>
    <property type="match status" value="1"/>
</dbReference>